<dbReference type="RefSeq" id="WP_092508440.1">
    <property type="nucleotide sequence ID" value="NZ_CAWNQB010000045.1"/>
</dbReference>
<organism evidence="6 7">
    <name type="scientific">Xenorhabdus mauleonii</name>
    <dbReference type="NCBI Taxonomy" id="351675"/>
    <lineage>
        <taxon>Bacteria</taxon>
        <taxon>Pseudomonadati</taxon>
        <taxon>Pseudomonadota</taxon>
        <taxon>Gammaproteobacteria</taxon>
        <taxon>Enterobacterales</taxon>
        <taxon>Morganellaceae</taxon>
        <taxon>Xenorhabdus</taxon>
    </lineage>
</organism>
<dbReference type="EC" id="3.6.1.40" evidence="2"/>
<dbReference type="InterPro" id="IPR050273">
    <property type="entry name" value="GppA/Ppx_hydrolase"/>
</dbReference>
<dbReference type="InterPro" id="IPR023709">
    <property type="entry name" value="Guo-5TP_3DP_PyrP"/>
</dbReference>
<dbReference type="PIRSF" id="PIRSF001267">
    <property type="entry name" value="Pyrophosphatase_GppA_Ppx"/>
    <property type="match status" value="1"/>
</dbReference>
<evidence type="ECO:0000256" key="1">
    <source>
        <dbReference type="ARBA" id="ARBA00022801"/>
    </source>
</evidence>
<evidence type="ECO:0000313" key="7">
    <source>
        <dbReference type="Proteomes" id="UP000198919"/>
    </source>
</evidence>
<keyword evidence="8" id="KW-1185">Reference proteome</keyword>
<comment type="similarity">
    <text evidence="2">Belongs to the GppA/Ppx family. GppA subfamily.</text>
</comment>
<proteinExistence type="inferred from homology"/>
<dbReference type="SUPFAM" id="SSF53067">
    <property type="entry name" value="Actin-like ATPase domain"/>
    <property type="match status" value="2"/>
</dbReference>
<dbReference type="FunFam" id="1.10.3210.10:FF:000004">
    <property type="entry name" value="Guanosine-5'-triphosphate,3'-diphosphate pyrophosphatase"/>
    <property type="match status" value="1"/>
</dbReference>
<dbReference type="Gene3D" id="3.30.420.40">
    <property type="match status" value="1"/>
</dbReference>
<sequence>MLSSSSLYAAIDLGSNSFHMLVVREVSGSIQVVSRIKRKVRLAAGLDKNNLLSQQSMERGWQCLRLFSEYLQGIPAAHIRVVATATLRLAVNSGVFVGKASEILSVPVNVISGEEEARLIYQGVAHTTGGSEKRLVVDIGGGSTELVTGTGANANQLFSLEMGCVTWLERYFNDRSLTEENFTKAESAAHEILIPITTTLLQQGWQICVGASGTVQALQEIMIAQGMDELITLPKLQQLKYQAIECGKLEELEIEGLTLERALVFPSGLAILIAIFQALNIESMILAGGALREGLVYGMLDLPIEQDIRARTIFNIQQRFQIDIEQAQRVKQLTEHFYRQVAKPWELDNRCLELLSSASLLHEIGLFVDFRQAPTHSAYLINHLALPGYTPAQKRLLAALLENQNGPIDLTSLSQQNALPLLQTQRLSRLLRLAIIFASRRRDDSLSVLQVKVDNEDLIITLPYQWQAQHPLRAETLQQEIKWQSYVQWSLILEEQEYLHQSQENDKDRANS</sequence>
<dbReference type="InterPro" id="IPR003695">
    <property type="entry name" value="Ppx_GppA_N"/>
</dbReference>
<reference evidence="6" key="2">
    <citation type="submission" date="2016-10" db="EMBL/GenBank/DDBJ databases">
        <authorList>
            <person name="de Groot N.N."/>
        </authorList>
    </citation>
    <scope>NUCLEOTIDE SEQUENCE [LARGE SCALE GENOMIC DNA]</scope>
    <source>
        <strain evidence="6">DSM 17908</strain>
    </source>
</reference>
<dbReference type="Proteomes" id="UP000224607">
    <property type="component" value="Unassembled WGS sequence"/>
</dbReference>
<dbReference type="EMBL" id="NITY01000005">
    <property type="protein sequence ID" value="PHM44585.1"/>
    <property type="molecule type" value="Genomic_DNA"/>
</dbReference>
<feature type="domain" description="Ppx/GppA phosphatase N-terminal" evidence="3">
    <location>
        <begin position="21"/>
        <end position="301"/>
    </location>
</feature>
<dbReference type="Proteomes" id="UP000198919">
    <property type="component" value="Unassembled WGS sequence"/>
</dbReference>
<dbReference type="UniPathway" id="UPA00908">
    <property type="reaction ID" value="UER00885"/>
</dbReference>
<dbReference type="InterPro" id="IPR048950">
    <property type="entry name" value="Ppx_GppA_C"/>
</dbReference>
<dbReference type="InterPro" id="IPR030673">
    <property type="entry name" value="PyroPPase_GppA_Ppx"/>
</dbReference>
<accession>A0A1I3L8N1</accession>
<evidence type="ECO:0000313" key="5">
    <source>
        <dbReference type="EMBL" id="PHM44585.1"/>
    </source>
</evidence>
<reference evidence="5 8" key="3">
    <citation type="journal article" date="2017" name="Nat. Microbiol.">
        <title>Natural product diversity associated with the nematode symbionts Photorhabdus and Xenorhabdus.</title>
        <authorList>
            <person name="Tobias N.J."/>
            <person name="Wolff H."/>
            <person name="Djahanschiri B."/>
            <person name="Grundmann F."/>
            <person name="Kronenwerth M."/>
            <person name="Shi Y.M."/>
            <person name="Simonyi S."/>
            <person name="Grun P."/>
            <person name="Shapiro-Ilan D."/>
            <person name="Pidot S.J."/>
            <person name="Stinear T.P."/>
            <person name="Ebersberger I."/>
            <person name="Bode H.B."/>
        </authorList>
    </citation>
    <scope>NUCLEOTIDE SEQUENCE [LARGE SCALE GENOMIC DNA]</scope>
    <source>
        <strain evidence="5 8">DSM 17908</strain>
    </source>
</reference>
<feature type="domain" description="Ppx/GppA phosphatase C-terminal" evidence="4">
    <location>
        <begin position="308"/>
        <end position="480"/>
    </location>
</feature>
<dbReference type="NCBIfam" id="NF008260">
    <property type="entry name" value="PRK11031.1"/>
    <property type="match status" value="1"/>
</dbReference>
<comment type="pathway">
    <text evidence="2">Purine metabolism; ppGpp biosynthesis; ppGpp from GTP: step 2/2.</text>
</comment>
<dbReference type="Gene3D" id="3.30.420.150">
    <property type="entry name" value="Exopolyphosphatase. Domain 2"/>
    <property type="match status" value="1"/>
</dbReference>
<protein>
    <recommendedName>
        <fullName evidence="2">Guanosine-5'-triphosphate,3'-diphosphate pyrophosphatase</fullName>
        <ecNumber evidence="2">3.6.1.40</ecNumber>
    </recommendedName>
    <alternativeName>
        <fullName evidence="2">Guanosine pentaphosphate phosphohydrolase</fullName>
    </alternativeName>
    <alternativeName>
        <fullName evidence="2">pppGpp-5'-phosphohydrolase</fullName>
    </alternativeName>
</protein>
<dbReference type="AlphaFoldDB" id="A0A1I3L8N1"/>
<dbReference type="STRING" id="351675.SAMN05421680_103336"/>
<evidence type="ECO:0000259" key="4">
    <source>
        <dbReference type="Pfam" id="PF21447"/>
    </source>
</evidence>
<dbReference type="GO" id="GO:0015974">
    <property type="term" value="P:guanosine pentaphosphate catabolic process"/>
    <property type="evidence" value="ECO:0007669"/>
    <property type="project" value="InterPro"/>
</dbReference>
<reference evidence="7" key="1">
    <citation type="submission" date="2016-10" db="EMBL/GenBank/DDBJ databases">
        <authorList>
            <person name="Varghese N."/>
            <person name="Submissions S."/>
        </authorList>
    </citation>
    <scope>NUCLEOTIDE SEQUENCE [LARGE SCALE GENOMIC DNA]</scope>
    <source>
        <strain evidence="7">DSM 17908</strain>
    </source>
</reference>
<evidence type="ECO:0000313" key="8">
    <source>
        <dbReference type="Proteomes" id="UP000224607"/>
    </source>
</evidence>
<name>A0A1I3L8N1_9GAMM</name>
<evidence type="ECO:0000259" key="3">
    <source>
        <dbReference type="Pfam" id="PF02541"/>
    </source>
</evidence>
<dbReference type="GO" id="GO:0015970">
    <property type="term" value="P:guanosine tetraphosphate biosynthetic process"/>
    <property type="evidence" value="ECO:0007669"/>
    <property type="project" value="UniProtKB-UniRule"/>
</dbReference>
<dbReference type="GO" id="GO:0015949">
    <property type="term" value="P:nucleobase-containing small molecule interconversion"/>
    <property type="evidence" value="ECO:0007669"/>
    <property type="project" value="TreeGrafter"/>
</dbReference>
<evidence type="ECO:0000256" key="2">
    <source>
        <dbReference type="HAMAP-Rule" id="MF_01550"/>
    </source>
</evidence>
<dbReference type="Pfam" id="PF02541">
    <property type="entry name" value="Ppx-GppA"/>
    <property type="match status" value="1"/>
</dbReference>
<keyword evidence="1 2" id="KW-0378">Hydrolase</keyword>
<dbReference type="HAMAP" id="MF_01550">
    <property type="entry name" value="GppA"/>
    <property type="match status" value="1"/>
</dbReference>
<dbReference type="OrthoDB" id="9793035at2"/>
<gene>
    <name evidence="2" type="primary">gppA</name>
    <name evidence="6" type="ORF">SAMN05421680_103336</name>
    <name evidence="5" type="ORF">Xmau_01751</name>
</gene>
<dbReference type="PANTHER" id="PTHR30005:SF0">
    <property type="entry name" value="RETROGRADE REGULATION PROTEIN 2"/>
    <property type="match status" value="1"/>
</dbReference>
<dbReference type="GO" id="GO:0008894">
    <property type="term" value="F:guanosine-5'-triphosphate,3'-diphosphate diphosphatase activity"/>
    <property type="evidence" value="ECO:0007669"/>
    <property type="project" value="UniProtKB-UniRule"/>
</dbReference>
<evidence type="ECO:0000313" key="6">
    <source>
        <dbReference type="EMBL" id="SFI81104.1"/>
    </source>
</evidence>
<dbReference type="Pfam" id="PF21447">
    <property type="entry name" value="Ppx-GppA_III"/>
    <property type="match status" value="1"/>
</dbReference>
<dbReference type="FunFam" id="3.30.420.150:FF:000001">
    <property type="entry name" value="Guanosine-5'-triphosphate,3'-diphosphate pyrophosphatase"/>
    <property type="match status" value="1"/>
</dbReference>
<comment type="function">
    <text evidence="2">Catalyzes the conversion of pppGpp to ppGpp. Guanosine pentaphosphate (pppGpp) is a cytoplasmic signaling molecule which together with ppGpp controls the 'stringent response', an adaptive process that allows bacteria to respond to amino acid starvation, resulting in the coordinated regulation of numerous cellular activities.</text>
</comment>
<dbReference type="PANTHER" id="PTHR30005">
    <property type="entry name" value="EXOPOLYPHOSPHATASE"/>
    <property type="match status" value="1"/>
</dbReference>
<dbReference type="GO" id="GO:0042594">
    <property type="term" value="P:response to starvation"/>
    <property type="evidence" value="ECO:0007669"/>
    <property type="project" value="UniProtKB-ARBA"/>
</dbReference>
<dbReference type="FunFam" id="3.30.420.40:FF:000023">
    <property type="entry name" value="Guanosine-5'-triphosphate,3'-diphosphate pyrophosphatase"/>
    <property type="match status" value="1"/>
</dbReference>
<dbReference type="SUPFAM" id="SSF109604">
    <property type="entry name" value="HD-domain/PDEase-like"/>
    <property type="match status" value="1"/>
</dbReference>
<dbReference type="EMBL" id="FORG01000003">
    <property type="protein sequence ID" value="SFI81104.1"/>
    <property type="molecule type" value="Genomic_DNA"/>
</dbReference>
<comment type="catalytic activity">
    <reaction evidence="2">
        <text>guanosine 3'-diphosphate 5'-triphosphate + H2O = guanosine 3',5'-bis(diphosphate) + phosphate + H(+)</text>
        <dbReference type="Rhea" id="RHEA:13073"/>
        <dbReference type="ChEBI" id="CHEBI:15377"/>
        <dbReference type="ChEBI" id="CHEBI:15378"/>
        <dbReference type="ChEBI" id="CHEBI:43474"/>
        <dbReference type="ChEBI" id="CHEBI:77828"/>
        <dbReference type="ChEBI" id="CHEBI:142410"/>
        <dbReference type="EC" id="3.6.1.40"/>
    </reaction>
</comment>
<dbReference type="Gene3D" id="1.10.3210.10">
    <property type="entry name" value="Hypothetical protein af1432"/>
    <property type="match status" value="1"/>
</dbReference>
<dbReference type="InterPro" id="IPR043129">
    <property type="entry name" value="ATPase_NBD"/>
</dbReference>